<dbReference type="SUPFAM" id="SSF54913">
    <property type="entry name" value="GlnB-like"/>
    <property type="match status" value="3"/>
</dbReference>
<organism evidence="2 3">
    <name type="scientific">Mycolicibacterium komossense</name>
    <dbReference type="NCBI Taxonomy" id="1779"/>
    <lineage>
        <taxon>Bacteria</taxon>
        <taxon>Bacillati</taxon>
        <taxon>Actinomycetota</taxon>
        <taxon>Actinomycetes</taxon>
        <taxon>Mycobacteriales</taxon>
        <taxon>Mycobacteriaceae</taxon>
        <taxon>Mycolicibacterium</taxon>
    </lineage>
</organism>
<evidence type="ECO:0000313" key="2">
    <source>
        <dbReference type="EMBL" id="MCV7228417.1"/>
    </source>
</evidence>
<accession>A0ABT3CGA7</accession>
<name>A0ABT3CGA7_9MYCO</name>
<dbReference type="InterPro" id="IPR015867">
    <property type="entry name" value="N-reg_PII/ATP_PRibTrfase_C"/>
</dbReference>
<sequence>MGCGAAVTEIIKLTAYFAERERTGSQFLADGILDLYGTRKVATSVVTRGIASFGPRGIVRSDESLSMSEDLPVAITAVDIPERIDAVIDDVVALTNRGTLTMERGQLATGEVVGHSSDATQLTLLLGRQQRLAGSAAYFTVCEILYRSGFAGAAAFLGVDGTVDGQRRRAKFFSRNPDIPLLVVGVGTASQVASACAELRALIPDPLLMIERVRVCKRNGELIERPHALPAKDAQGLDLFQKLSIHTPEDALHDGAPIHRALLRGLRESRRVSGATVLRALWGFHDGRAPHGDRLLQLSRHVPVTTVVVDTPDAIAAAFEIVDEVTGERGLVTSEMVPAAIAIDRGHQRGGRHLARHRY</sequence>
<gene>
    <name evidence="2" type="ORF">H7J73_20595</name>
</gene>
<dbReference type="Proteomes" id="UP001526201">
    <property type="component" value="Unassembled WGS sequence"/>
</dbReference>
<dbReference type="Pfam" id="PF02641">
    <property type="entry name" value="DUF190"/>
    <property type="match status" value="3"/>
</dbReference>
<dbReference type="Gene3D" id="3.30.70.120">
    <property type="match status" value="3"/>
</dbReference>
<comment type="caution">
    <text evidence="2">The sequence shown here is derived from an EMBL/GenBank/DDBJ whole genome shotgun (WGS) entry which is preliminary data.</text>
</comment>
<dbReference type="InterPro" id="IPR011322">
    <property type="entry name" value="N-reg_PII-like_a/b"/>
</dbReference>
<proteinExistence type="inferred from homology"/>
<dbReference type="InterPro" id="IPR003793">
    <property type="entry name" value="UPF0166"/>
</dbReference>
<evidence type="ECO:0000256" key="1">
    <source>
        <dbReference type="ARBA" id="ARBA00010554"/>
    </source>
</evidence>
<evidence type="ECO:0000313" key="3">
    <source>
        <dbReference type="Proteomes" id="UP001526201"/>
    </source>
</evidence>
<dbReference type="EMBL" id="JACKTY010000033">
    <property type="protein sequence ID" value="MCV7228417.1"/>
    <property type="molecule type" value="Genomic_DNA"/>
</dbReference>
<dbReference type="PANTHER" id="PTHR35983">
    <property type="entry name" value="UPF0166 PROTEIN TM_0021"/>
    <property type="match status" value="1"/>
</dbReference>
<protein>
    <submittedName>
        <fullName evidence="2">DUF190 domain-containing protein</fullName>
    </submittedName>
</protein>
<comment type="similarity">
    <text evidence="1">Belongs to the UPF0166 family.</text>
</comment>
<keyword evidence="3" id="KW-1185">Reference proteome</keyword>
<reference evidence="2 3" key="1">
    <citation type="journal article" date="2022" name="BMC Genomics">
        <title>Comparative genome analysis of mycobacteria focusing on tRNA and non-coding RNA.</title>
        <authorList>
            <person name="Behra P.R.K."/>
            <person name="Pettersson B.M.F."/>
            <person name="Ramesh M."/>
            <person name="Das S."/>
            <person name="Dasgupta S."/>
            <person name="Kirsebom L.A."/>
        </authorList>
    </citation>
    <scope>NUCLEOTIDE SEQUENCE [LARGE SCALE GENOMIC DNA]</scope>
    <source>
        <strain evidence="2 3">DSM 44078</strain>
    </source>
</reference>
<dbReference type="PANTHER" id="PTHR35983:SF1">
    <property type="entry name" value="UPF0166 PROTEIN TM_0021"/>
    <property type="match status" value="1"/>
</dbReference>